<evidence type="ECO:0000256" key="8">
    <source>
        <dbReference type="ARBA" id="ARBA00022737"/>
    </source>
</evidence>
<feature type="chain" id="PRO_5003416731" description="Albumin" evidence="16">
    <location>
        <begin position="19"/>
        <end position="609"/>
    </location>
</feature>
<dbReference type="InterPro" id="IPR000264">
    <property type="entry name" value="ALB/AFP/VDB"/>
</dbReference>
<evidence type="ECO:0000256" key="6">
    <source>
        <dbReference type="ARBA" id="ARBA00022723"/>
    </source>
</evidence>
<evidence type="ECO:0000259" key="17">
    <source>
        <dbReference type="PROSITE" id="PS51438"/>
    </source>
</evidence>
<feature type="domain" description="Albumin" evidence="17">
    <location>
        <begin position="19"/>
        <end position="206"/>
    </location>
</feature>
<dbReference type="InterPro" id="IPR020857">
    <property type="entry name" value="Serum_albumin_CS"/>
</dbReference>
<dbReference type="FunFam" id="1.10.246.10:FF:000002">
    <property type="entry name" value="Serum albumin"/>
    <property type="match status" value="2"/>
</dbReference>
<keyword evidence="19" id="KW-1185">Reference proteome</keyword>
<gene>
    <name evidence="18" type="primary">LOC102430228</name>
</gene>
<dbReference type="GO" id="GO:1903981">
    <property type="term" value="F:enterobactin binding"/>
    <property type="evidence" value="ECO:0007669"/>
    <property type="project" value="TreeGrafter"/>
</dbReference>
<evidence type="ECO:0000256" key="15">
    <source>
        <dbReference type="ARBA" id="ARBA00046891"/>
    </source>
</evidence>
<dbReference type="Pfam" id="PF00273">
    <property type="entry name" value="Serum_albumin"/>
    <property type="match status" value="3"/>
</dbReference>
<dbReference type="Proteomes" id="UP000001074">
    <property type="component" value="Unassembled WGS sequence"/>
</dbReference>
<dbReference type="GO" id="GO:0046872">
    <property type="term" value="F:metal ion binding"/>
    <property type="evidence" value="ECO:0007669"/>
    <property type="project" value="UniProtKB-KW"/>
</dbReference>
<evidence type="ECO:0000256" key="3">
    <source>
        <dbReference type="ARBA" id="ARBA00022525"/>
    </source>
</evidence>
<dbReference type="GO" id="GO:0072562">
    <property type="term" value="C:blood microparticle"/>
    <property type="evidence" value="ECO:0007669"/>
    <property type="project" value="TreeGrafter"/>
</dbReference>
<feature type="domain" description="Albumin" evidence="17">
    <location>
        <begin position="207"/>
        <end position="404"/>
    </location>
</feature>
<keyword evidence="11" id="KW-0186">Copper</keyword>
<evidence type="ECO:0000256" key="1">
    <source>
        <dbReference type="ARBA" id="ARBA00004613"/>
    </source>
</evidence>
<keyword evidence="6" id="KW-0479">Metal-binding</keyword>
<keyword evidence="9" id="KW-0862">Zinc</keyword>
<dbReference type="InterPro" id="IPR014760">
    <property type="entry name" value="Serum_albumin_N"/>
</dbReference>
<keyword evidence="12" id="KW-0446">Lipid-binding</keyword>
<evidence type="ECO:0000256" key="16">
    <source>
        <dbReference type="SAM" id="SignalP"/>
    </source>
</evidence>
<evidence type="ECO:0000256" key="11">
    <source>
        <dbReference type="ARBA" id="ARBA00023008"/>
    </source>
</evidence>
<accession>G1P5R0</accession>
<organism evidence="18 19">
    <name type="scientific">Myotis lucifugus</name>
    <name type="common">Little brown bat</name>
    <dbReference type="NCBI Taxonomy" id="59463"/>
    <lineage>
        <taxon>Eukaryota</taxon>
        <taxon>Metazoa</taxon>
        <taxon>Chordata</taxon>
        <taxon>Craniata</taxon>
        <taxon>Vertebrata</taxon>
        <taxon>Euteleostomi</taxon>
        <taxon>Mammalia</taxon>
        <taxon>Eutheria</taxon>
        <taxon>Laurasiatheria</taxon>
        <taxon>Chiroptera</taxon>
        <taxon>Yangochiroptera</taxon>
        <taxon>Vespertilionidae</taxon>
        <taxon>Myotis</taxon>
    </lineage>
</organism>
<dbReference type="GO" id="GO:0005737">
    <property type="term" value="C:cytoplasm"/>
    <property type="evidence" value="ECO:0007669"/>
    <property type="project" value="TreeGrafter"/>
</dbReference>
<name>G1P5R0_MYOLU</name>
<keyword evidence="13" id="KW-1015">Disulfide bond</keyword>
<dbReference type="InParanoid" id="G1P5R0"/>
<proteinExistence type="predicted"/>
<keyword evidence="8" id="KW-0677">Repeat</keyword>
<dbReference type="PRINTS" id="PR00802">
    <property type="entry name" value="SERUMALBUMIN"/>
</dbReference>
<dbReference type="Gene3D" id="1.10.246.10">
    <property type="match status" value="6"/>
</dbReference>
<keyword evidence="10" id="KW-0106">Calcium</keyword>
<sequence length="609" mass="68446">MKWITFIYVLFLLDSAYSRGVFRRDASTSELAHRYKDLGKELFKGLLLVDFSQLLRKSHLDEIVGLVNELTDLADVCALNELAENCGKSLHTLVGEKLCSVKSLGNLAACCEKQVPERNQCFLKHKDDDLDIPPPAATDPSAICTAFHQFEQKVLGTFIYEIARRHPYFYGPELLYYTQEYKETLTECCQGAGADARLGPKLDALQKEVLRSAYRGKFKCSMLQNRGESALQKWYFKKLSKRFPNADFMIISKLATDFTKVHKECCQSDILECADDWADLTKYMCENSISVSPKLEECCNKPVLEKSHCLAEKTGDNSDDNVVANTAVVKSGTFVENKDVCKNYVEAKEDFLGKFLYEYSRKHPHYSVSLLLRLAQMYEATLEKCCATDDAHACYSKVLDEFQPLVNESHEIVEKTCEVLGNLGEYGFQNVVLVHYTKKLPQVSTPTLVDFSRKLARAGSECCKLPESQRTACSDDYLFNVLNSLCVAHEKSPVSDRVTKCCAESLVNRPSCFYALEVDETYAPKEFNAETFTFHADVCALPVPEQQVKKQTALAELLKHKPKATEEQLKTVMGNFSAFFQKCCAAADKEACFAEEGPKLVASSQAVLA</sequence>
<reference evidence="18" key="3">
    <citation type="submission" date="2025-09" db="UniProtKB">
        <authorList>
            <consortium name="Ensembl"/>
        </authorList>
    </citation>
    <scope>IDENTIFICATION</scope>
</reference>
<dbReference type="AlphaFoldDB" id="G1P5R0"/>
<dbReference type="PROSITE" id="PS00212">
    <property type="entry name" value="ALBUMIN_1"/>
    <property type="match status" value="1"/>
</dbReference>
<dbReference type="FunFam" id="1.10.246.10:FF:000001">
    <property type="entry name" value="Serum albumin"/>
    <property type="match status" value="1"/>
</dbReference>
<evidence type="ECO:0000256" key="2">
    <source>
        <dbReference type="ARBA" id="ARBA00022481"/>
    </source>
</evidence>
<protein>
    <recommendedName>
        <fullName evidence="14">Albumin</fullName>
    </recommendedName>
</protein>
<dbReference type="CDD" id="cd00015">
    <property type="entry name" value="ALBUMIN"/>
    <property type="match status" value="3"/>
</dbReference>
<reference evidence="18" key="2">
    <citation type="submission" date="2025-08" db="UniProtKB">
        <authorList>
            <consortium name="Ensembl"/>
        </authorList>
    </citation>
    <scope>IDENTIFICATION</scope>
</reference>
<dbReference type="eggNOG" id="ENOG502R7EA">
    <property type="taxonomic scope" value="Eukaryota"/>
</dbReference>
<dbReference type="HOGENOM" id="CLU_030161_0_0_1"/>
<evidence type="ECO:0000256" key="12">
    <source>
        <dbReference type="ARBA" id="ARBA00023121"/>
    </source>
</evidence>
<dbReference type="GeneTree" id="ENSGT00390000000113"/>
<evidence type="ECO:0000256" key="7">
    <source>
        <dbReference type="ARBA" id="ARBA00022729"/>
    </source>
</evidence>
<evidence type="ECO:0000313" key="19">
    <source>
        <dbReference type="Proteomes" id="UP000001074"/>
    </source>
</evidence>
<comment type="subcellular location">
    <subcellularLocation>
        <location evidence="1">Secreted</location>
    </subcellularLocation>
</comment>
<evidence type="ECO:0000256" key="10">
    <source>
        <dbReference type="ARBA" id="ARBA00022837"/>
    </source>
</evidence>
<dbReference type="PROSITE" id="PS51438">
    <property type="entry name" value="ALBUMIN_2"/>
    <property type="match status" value="3"/>
</dbReference>
<dbReference type="SMART" id="SM00103">
    <property type="entry name" value="ALBUMIN"/>
    <property type="match status" value="3"/>
</dbReference>
<evidence type="ECO:0000256" key="14">
    <source>
        <dbReference type="ARBA" id="ARBA00039343"/>
    </source>
</evidence>
<dbReference type="PANTHER" id="PTHR11385:SF15">
    <property type="entry name" value="ALBUMIN"/>
    <property type="match status" value="1"/>
</dbReference>
<evidence type="ECO:0000313" key="18">
    <source>
        <dbReference type="Ensembl" id="ENSMLUP00000005365.2"/>
    </source>
</evidence>
<evidence type="ECO:0000256" key="13">
    <source>
        <dbReference type="ARBA" id="ARBA00023157"/>
    </source>
</evidence>
<dbReference type="Ensembl" id="ENSMLUT00000005871.2">
    <property type="protein sequence ID" value="ENSMLUP00000005365.2"/>
    <property type="gene ID" value="ENSMLUG00000005865.2"/>
</dbReference>
<evidence type="ECO:0000256" key="5">
    <source>
        <dbReference type="ARBA" id="ARBA00022685"/>
    </source>
</evidence>
<dbReference type="PANTHER" id="PTHR11385">
    <property type="entry name" value="SERUM ALBUMIN-RELATED"/>
    <property type="match status" value="1"/>
</dbReference>
<keyword evidence="3" id="KW-0964">Secreted</keyword>
<dbReference type="STRING" id="59463.ENSMLUP00000005365"/>
<evidence type="ECO:0000256" key="9">
    <source>
        <dbReference type="ARBA" id="ARBA00022833"/>
    </source>
</evidence>
<comment type="subunit">
    <text evidence="15">Interacts with FCGRT; this interaction regulates ALB homeostasis. Interacts with TASOR. In plasma, occurs in a covalently-linked complex with chromophore-bound alpha-1-microglobulin; this interaction does not prevent fatty acid binding to ALB.</text>
</comment>
<feature type="signal peptide" evidence="16">
    <location>
        <begin position="1"/>
        <end position="18"/>
    </location>
</feature>
<dbReference type="InterPro" id="IPR020858">
    <property type="entry name" value="Serum_albumin-like"/>
</dbReference>
<keyword evidence="7 16" id="KW-0732">Signal</keyword>
<dbReference type="GO" id="GO:0008289">
    <property type="term" value="F:lipid binding"/>
    <property type="evidence" value="ECO:0007669"/>
    <property type="project" value="UniProtKB-KW"/>
</dbReference>
<feature type="domain" description="Albumin" evidence="17">
    <location>
        <begin position="405"/>
        <end position="602"/>
    </location>
</feature>
<reference evidence="18 19" key="1">
    <citation type="journal article" date="2011" name="Nature">
        <title>A high-resolution map of human evolutionary constraint using 29 mammals.</title>
        <authorList>
            <person name="Lindblad-Toh K."/>
            <person name="Garber M."/>
            <person name="Zuk O."/>
            <person name="Lin M.F."/>
            <person name="Parker B.J."/>
            <person name="Washietl S."/>
            <person name="Kheradpour P."/>
            <person name="Ernst J."/>
            <person name="Jordan G."/>
            <person name="Mauceli E."/>
            <person name="Ward L.D."/>
            <person name="Lowe C.B."/>
            <person name="Holloway A.K."/>
            <person name="Clamp M."/>
            <person name="Gnerre S."/>
            <person name="Alfoldi J."/>
            <person name="Beal K."/>
            <person name="Chang J."/>
            <person name="Clawson H."/>
            <person name="Cuff J."/>
            <person name="Di Palma F."/>
            <person name="Fitzgerald S."/>
            <person name="Flicek P."/>
            <person name="Guttman M."/>
            <person name="Hubisz M.J."/>
            <person name="Jaffe D.B."/>
            <person name="Jungreis I."/>
            <person name="Kent W.J."/>
            <person name="Kostka D."/>
            <person name="Lara M."/>
            <person name="Martins A.L."/>
            <person name="Massingham T."/>
            <person name="Moltke I."/>
            <person name="Raney B.J."/>
            <person name="Rasmussen M.D."/>
            <person name="Robinson J."/>
            <person name="Stark A."/>
            <person name="Vilella A.J."/>
            <person name="Wen J."/>
            <person name="Xie X."/>
            <person name="Zody M.C."/>
            <person name="Baldwin J."/>
            <person name="Bloom T."/>
            <person name="Chin C.W."/>
            <person name="Heiman D."/>
            <person name="Nicol R."/>
            <person name="Nusbaum C."/>
            <person name="Young S."/>
            <person name="Wilkinson J."/>
            <person name="Worley K.C."/>
            <person name="Kovar C.L."/>
            <person name="Muzny D.M."/>
            <person name="Gibbs R.A."/>
            <person name="Cree A."/>
            <person name="Dihn H.H."/>
            <person name="Fowler G."/>
            <person name="Jhangiani S."/>
            <person name="Joshi V."/>
            <person name="Lee S."/>
            <person name="Lewis L.R."/>
            <person name="Nazareth L.V."/>
            <person name="Okwuonu G."/>
            <person name="Santibanez J."/>
            <person name="Warren W.C."/>
            <person name="Mardis E.R."/>
            <person name="Weinstock G.M."/>
            <person name="Wilson R.K."/>
            <person name="Delehaunty K."/>
            <person name="Dooling D."/>
            <person name="Fronik C."/>
            <person name="Fulton L."/>
            <person name="Fulton B."/>
            <person name="Graves T."/>
            <person name="Minx P."/>
            <person name="Sodergren E."/>
            <person name="Birney E."/>
            <person name="Margulies E.H."/>
            <person name="Herrero J."/>
            <person name="Green E.D."/>
            <person name="Haussler D."/>
            <person name="Siepel A."/>
            <person name="Goldman N."/>
            <person name="Pollard K.S."/>
            <person name="Pedersen J.S."/>
            <person name="Lander E.S."/>
            <person name="Kellis M."/>
        </authorList>
    </citation>
    <scope>NUCLEOTIDE SEQUENCE [LARGE SCALE GENOMIC DNA]</scope>
</reference>
<dbReference type="SUPFAM" id="SSF48552">
    <property type="entry name" value="Serum albumin-like"/>
    <property type="match status" value="3"/>
</dbReference>
<dbReference type="OMA" id="INDQICH"/>
<dbReference type="EMBL" id="AAPE02028647">
    <property type="status" value="NOT_ANNOTATED_CDS"/>
    <property type="molecule type" value="Genomic_DNA"/>
</dbReference>
<keyword evidence="2" id="KW-0488">Methylation</keyword>
<keyword evidence="5" id="KW-0165">Cleavage on pair of basic residues</keyword>
<evidence type="ECO:0000256" key="4">
    <source>
        <dbReference type="ARBA" id="ARBA00022553"/>
    </source>
</evidence>
<keyword evidence="4" id="KW-0597">Phosphoprotein</keyword>